<dbReference type="NCBIfam" id="NF001567">
    <property type="entry name" value="PRK00389.1"/>
    <property type="match status" value="1"/>
</dbReference>
<comment type="caution">
    <text evidence="9">The sequence shown here is derived from an EMBL/GenBank/DDBJ whole genome shotgun (WGS) entry which is preliminary data.</text>
</comment>
<accession>A0A5E4LNX8</accession>
<evidence type="ECO:0000256" key="4">
    <source>
        <dbReference type="ARBA" id="ARBA00047665"/>
    </source>
</evidence>
<dbReference type="Gene3D" id="4.10.1250.10">
    <property type="entry name" value="Aminomethyltransferase fragment"/>
    <property type="match status" value="1"/>
</dbReference>
<comment type="catalytic activity">
    <reaction evidence="4 5">
        <text>N(6)-[(R)-S(8)-aminomethyldihydrolipoyl]-L-lysyl-[protein] + (6S)-5,6,7,8-tetrahydrofolate = N(6)-[(R)-dihydrolipoyl]-L-lysyl-[protein] + (6R)-5,10-methylene-5,6,7,8-tetrahydrofolate + NH4(+)</text>
        <dbReference type="Rhea" id="RHEA:16945"/>
        <dbReference type="Rhea" id="RHEA-COMP:10475"/>
        <dbReference type="Rhea" id="RHEA-COMP:10492"/>
        <dbReference type="ChEBI" id="CHEBI:15636"/>
        <dbReference type="ChEBI" id="CHEBI:28938"/>
        <dbReference type="ChEBI" id="CHEBI:57453"/>
        <dbReference type="ChEBI" id="CHEBI:83100"/>
        <dbReference type="ChEBI" id="CHEBI:83143"/>
        <dbReference type="EC" id="2.1.2.10"/>
    </reaction>
</comment>
<evidence type="ECO:0000259" key="7">
    <source>
        <dbReference type="Pfam" id="PF01571"/>
    </source>
</evidence>
<dbReference type="Gene3D" id="2.40.30.110">
    <property type="entry name" value="Aminomethyltransferase beta-barrel domains"/>
    <property type="match status" value="1"/>
</dbReference>
<dbReference type="GO" id="GO:0005829">
    <property type="term" value="C:cytosol"/>
    <property type="evidence" value="ECO:0007669"/>
    <property type="project" value="TreeGrafter"/>
</dbReference>
<dbReference type="NCBIfam" id="TIGR00528">
    <property type="entry name" value="gcvT"/>
    <property type="match status" value="1"/>
</dbReference>
<evidence type="ECO:0000313" key="10">
    <source>
        <dbReference type="Proteomes" id="UP000789941"/>
    </source>
</evidence>
<dbReference type="PIRSF" id="PIRSF006487">
    <property type="entry name" value="GcvT"/>
    <property type="match status" value="1"/>
</dbReference>
<dbReference type="HAMAP" id="MF_00259">
    <property type="entry name" value="GcvT"/>
    <property type="match status" value="1"/>
</dbReference>
<dbReference type="SUPFAM" id="SSF101790">
    <property type="entry name" value="Aminomethyltransferase beta-barrel domain"/>
    <property type="match status" value="1"/>
</dbReference>
<evidence type="ECO:0000259" key="8">
    <source>
        <dbReference type="Pfam" id="PF08669"/>
    </source>
</evidence>
<keyword evidence="3 5" id="KW-0808">Transferase</keyword>
<evidence type="ECO:0000313" key="9">
    <source>
        <dbReference type="EMBL" id="VVC03790.1"/>
    </source>
</evidence>
<dbReference type="GO" id="GO:0005960">
    <property type="term" value="C:glycine cleavage complex"/>
    <property type="evidence" value="ECO:0007669"/>
    <property type="project" value="InterPro"/>
</dbReference>
<dbReference type="PANTHER" id="PTHR43757:SF2">
    <property type="entry name" value="AMINOMETHYLTRANSFERASE, MITOCHONDRIAL"/>
    <property type="match status" value="1"/>
</dbReference>
<dbReference type="InterPro" id="IPR028896">
    <property type="entry name" value="GcvT/YgfZ/DmdA"/>
</dbReference>
<dbReference type="GO" id="GO:0008483">
    <property type="term" value="F:transaminase activity"/>
    <property type="evidence" value="ECO:0007669"/>
    <property type="project" value="UniProtKB-KW"/>
</dbReference>
<reference evidence="9 10" key="1">
    <citation type="submission" date="2019-08" db="EMBL/GenBank/DDBJ databases">
        <authorList>
            <person name="Vazquez-Campos X."/>
        </authorList>
    </citation>
    <scope>NUCLEOTIDE SEQUENCE [LARGE SCALE GENOMIC DNA]</scope>
    <source>
        <strain evidence="9">LFW-283_2</strain>
    </source>
</reference>
<dbReference type="GO" id="GO:0019464">
    <property type="term" value="P:glycine decarboxylation via glycine cleavage system"/>
    <property type="evidence" value="ECO:0007669"/>
    <property type="project" value="UniProtKB-UniRule"/>
</dbReference>
<dbReference type="EMBL" id="CABMJJ010000009">
    <property type="protein sequence ID" value="VVC03790.1"/>
    <property type="molecule type" value="Genomic_DNA"/>
</dbReference>
<sequence>MVQRTPLYNEHVKLGGHVIDFAGWELPVYYTNIIDEHNTVRQSVGLFDICHMGEFFVEGKDAFTLLQKCLTRNLDGMKMNTIKYSTMLNEGGTIIDDLLFYKFNEQKYFVVVNAANIEKDFNWLKKNAAGLDVQLSNISAQTMKLDLQGPKAQATVAKISDIDFNSIKFYRFVEGKVAGCDCIVSRTGYTGEDGFEIYSNENNAPKIWNALLEAGKEFGIKPCGLGARDTLRLECAMMLYGNDIDDQHTPLEAELDKMVALEKTFIGKEPLEKQKAEGVKRKLIAFEMTDSAIARHGYEFYSGNRKIGIITSGSYCPTLKKPLGLGYIETEFSTIGSEIEVMIRGALHKAKVVEKPFYKRQR</sequence>
<dbReference type="SUPFAM" id="SSF103025">
    <property type="entry name" value="Folate-binding domain"/>
    <property type="match status" value="1"/>
</dbReference>
<dbReference type="InterPro" id="IPR027266">
    <property type="entry name" value="TrmE/GcvT-like"/>
</dbReference>
<dbReference type="InterPro" id="IPR006222">
    <property type="entry name" value="GCVT_N"/>
</dbReference>
<dbReference type="Gene3D" id="3.30.1360.120">
    <property type="entry name" value="Probable tRNA modification gtpase trme, domain 1"/>
    <property type="match status" value="1"/>
</dbReference>
<evidence type="ECO:0000256" key="5">
    <source>
        <dbReference type="HAMAP-Rule" id="MF_00259"/>
    </source>
</evidence>
<dbReference type="AlphaFoldDB" id="A0A5E4LNX8"/>
<proteinExistence type="inferred from homology"/>
<dbReference type="Gene3D" id="3.30.70.1400">
    <property type="entry name" value="Aminomethyltransferase beta-barrel domains"/>
    <property type="match status" value="1"/>
</dbReference>
<comment type="function">
    <text evidence="5">The glycine cleavage system catalyzes the degradation of glycine.</text>
</comment>
<dbReference type="PANTHER" id="PTHR43757">
    <property type="entry name" value="AMINOMETHYLTRANSFERASE"/>
    <property type="match status" value="1"/>
</dbReference>
<keyword evidence="2 5" id="KW-0032">Aminotransferase</keyword>
<feature type="domain" description="GCVT N-terminal" evidence="7">
    <location>
        <begin position="7"/>
        <end position="263"/>
    </location>
</feature>
<comment type="similarity">
    <text evidence="1 5">Belongs to the GcvT family.</text>
</comment>
<protein>
    <recommendedName>
        <fullName evidence="5">Probable aminomethyltransferase</fullName>
        <ecNumber evidence="5">2.1.2.10</ecNumber>
    </recommendedName>
    <alternativeName>
        <fullName evidence="5">Glycine cleavage system T protein</fullName>
    </alternativeName>
</protein>
<evidence type="ECO:0000256" key="2">
    <source>
        <dbReference type="ARBA" id="ARBA00022576"/>
    </source>
</evidence>
<dbReference type="Proteomes" id="UP000789941">
    <property type="component" value="Unassembled WGS sequence"/>
</dbReference>
<dbReference type="Pfam" id="PF01571">
    <property type="entry name" value="GCV_T"/>
    <property type="match status" value="1"/>
</dbReference>
<feature type="binding site" evidence="6">
    <location>
        <position position="196"/>
    </location>
    <ligand>
        <name>substrate</name>
    </ligand>
</feature>
<dbReference type="InterPro" id="IPR013977">
    <property type="entry name" value="GcvT_C"/>
</dbReference>
<dbReference type="InterPro" id="IPR006223">
    <property type="entry name" value="GcvT"/>
</dbReference>
<evidence type="ECO:0000256" key="1">
    <source>
        <dbReference type="ARBA" id="ARBA00008609"/>
    </source>
</evidence>
<dbReference type="Pfam" id="PF08669">
    <property type="entry name" value="GCV_T_C"/>
    <property type="match status" value="1"/>
</dbReference>
<feature type="domain" description="Aminomethyltransferase C-terminal" evidence="8">
    <location>
        <begin position="281"/>
        <end position="359"/>
    </location>
</feature>
<dbReference type="InterPro" id="IPR022903">
    <property type="entry name" value="GcvT_bac"/>
</dbReference>
<gene>
    <name evidence="5 9" type="primary">gcvT</name>
    <name evidence="9" type="ORF">LFW2832_00532</name>
</gene>
<dbReference type="FunFam" id="3.30.70.1400:FF:000001">
    <property type="entry name" value="Aminomethyltransferase"/>
    <property type="match status" value="1"/>
</dbReference>
<evidence type="ECO:0000256" key="3">
    <source>
        <dbReference type="ARBA" id="ARBA00022679"/>
    </source>
</evidence>
<evidence type="ECO:0000256" key="6">
    <source>
        <dbReference type="PIRSR" id="PIRSR006487-1"/>
    </source>
</evidence>
<dbReference type="EC" id="2.1.2.10" evidence="5"/>
<organism evidence="9 10">
    <name type="scientific">Candidatus Bilamarchaeum dharawalense</name>
    <dbReference type="NCBI Taxonomy" id="2885759"/>
    <lineage>
        <taxon>Archaea</taxon>
        <taxon>Candidatus Micrarchaeota</taxon>
        <taxon>Candidatus Micrarchaeia</taxon>
        <taxon>Candidatus Anstonellales</taxon>
        <taxon>Candidatus Bilamarchaeaceae</taxon>
        <taxon>Candidatus Bilamarchaeum</taxon>
    </lineage>
</organism>
<dbReference type="InterPro" id="IPR029043">
    <property type="entry name" value="GcvT/YgfZ_C"/>
</dbReference>
<dbReference type="GO" id="GO:0004047">
    <property type="term" value="F:aminomethyltransferase activity"/>
    <property type="evidence" value="ECO:0007669"/>
    <property type="project" value="UniProtKB-UniRule"/>
</dbReference>
<comment type="subunit">
    <text evidence="5">The glycine cleavage system is composed of four proteins: P, T, L and H.</text>
</comment>
<dbReference type="FunFam" id="2.40.30.110:FF:000003">
    <property type="entry name" value="Aminomethyltransferase"/>
    <property type="match status" value="1"/>
</dbReference>
<name>A0A5E4LNX8_9ARCH</name>